<evidence type="ECO:0000256" key="8">
    <source>
        <dbReference type="SAM" id="Phobius"/>
    </source>
</evidence>
<evidence type="ECO:0000256" key="7">
    <source>
        <dbReference type="ARBA" id="ARBA00023136"/>
    </source>
</evidence>
<feature type="domain" description="Glycosyltransferase RgtA/B/C/D-like" evidence="9">
    <location>
        <begin position="63"/>
        <end position="222"/>
    </location>
</feature>
<feature type="transmembrane region" description="Helical" evidence="8">
    <location>
        <begin position="113"/>
        <end position="130"/>
    </location>
</feature>
<comment type="caution">
    <text evidence="10">The sequence shown here is derived from an EMBL/GenBank/DDBJ whole genome shotgun (WGS) entry which is preliminary data.</text>
</comment>
<proteinExistence type="predicted"/>
<evidence type="ECO:0000256" key="3">
    <source>
        <dbReference type="ARBA" id="ARBA00022676"/>
    </source>
</evidence>
<keyword evidence="7 8" id="KW-0472">Membrane</keyword>
<keyword evidence="5 8" id="KW-0812">Transmembrane</keyword>
<evidence type="ECO:0000313" key="10">
    <source>
        <dbReference type="EMBL" id="RLT75269.1"/>
    </source>
</evidence>
<dbReference type="PANTHER" id="PTHR33908:SF3">
    <property type="entry name" value="UNDECAPRENYL PHOSPHATE-ALPHA-4-AMINO-4-DEOXY-L-ARABINOSE ARABINOSYL TRANSFERASE"/>
    <property type="match status" value="1"/>
</dbReference>
<sequence length="545" mass="63144">MRIRCLYKEEWLLCLVCCFSFFVNNQALLPDIMECRNLVTAYEMAYDGNWLSPTMNGEWRLEKPPLPTWIAALVEIVFPDRIDMQRGMAGLFAVLLIVFSYKLARLIYRDRRFAFLSAIVLCTCYSVALMGRTVSWDIYCHAFMMGAVYYWVKMFRSDTALWKNACLAGVCMGLSFMSKGPVSFYALLLPFGVAYGCAFGFRLEGKVKALLLAVGIGLFIAAWWYVYLYVCQEDVLKAVIGKETSSWIYYNIRPWYYYWNFFLETSVWGLLLITSLLLPVWSKADLKRKEYLFFLIWLAGTILLLSFFPEKKKRYLFPAMIPASYLVGYLLLAWENRLCLPEALKMDWLFFRANTMVLAMVAVALPFAAYYLMYSPGHMSSLSLAAISGMALLLVFCFSLAVMRQRVSFLLLGGVALFEMAAVFLPSISHLVNYSERKSITELRQVEALRDLPFYYNKEDRLRIELVYAARKKIRPLDMSRVDSVRRGLPCVLLTRGRVGEELPAALWERVDSTYLGRYDDNSWPPESRRYSESFIYHVTLLREK</sequence>
<evidence type="ECO:0000259" key="9">
    <source>
        <dbReference type="Pfam" id="PF13231"/>
    </source>
</evidence>
<keyword evidence="3" id="KW-0328">Glycosyltransferase</keyword>
<dbReference type="Pfam" id="PF13231">
    <property type="entry name" value="PMT_2"/>
    <property type="match status" value="1"/>
</dbReference>
<name>A0A3L7ZU53_PARDI</name>
<dbReference type="AlphaFoldDB" id="A0A3L7ZU53"/>
<dbReference type="PANTHER" id="PTHR33908">
    <property type="entry name" value="MANNOSYLTRANSFERASE YKCB-RELATED"/>
    <property type="match status" value="1"/>
</dbReference>
<evidence type="ECO:0000256" key="4">
    <source>
        <dbReference type="ARBA" id="ARBA00022679"/>
    </source>
</evidence>
<evidence type="ECO:0000256" key="1">
    <source>
        <dbReference type="ARBA" id="ARBA00004651"/>
    </source>
</evidence>
<evidence type="ECO:0000256" key="6">
    <source>
        <dbReference type="ARBA" id="ARBA00022989"/>
    </source>
</evidence>
<reference evidence="10 11" key="1">
    <citation type="submission" date="2018-09" db="EMBL/GenBank/DDBJ databases">
        <title>Murine metabolic-syndrome-specific gut microbial biobank.</title>
        <authorList>
            <person name="Liu C."/>
        </authorList>
    </citation>
    <scope>NUCLEOTIDE SEQUENCE [LARGE SCALE GENOMIC DNA]</scope>
    <source>
        <strain evidence="10 11">8-P5</strain>
    </source>
</reference>
<keyword evidence="2" id="KW-1003">Cell membrane</keyword>
<dbReference type="GO" id="GO:0010041">
    <property type="term" value="P:response to iron(III) ion"/>
    <property type="evidence" value="ECO:0007669"/>
    <property type="project" value="TreeGrafter"/>
</dbReference>
<feature type="transmembrane region" description="Helical" evidence="8">
    <location>
        <begin position="256"/>
        <end position="279"/>
    </location>
</feature>
<accession>A0A3L7ZU53</accession>
<evidence type="ECO:0000313" key="11">
    <source>
        <dbReference type="Proteomes" id="UP000278164"/>
    </source>
</evidence>
<feature type="transmembrane region" description="Helical" evidence="8">
    <location>
        <begin position="409"/>
        <end position="428"/>
    </location>
</feature>
<keyword evidence="4 10" id="KW-0808">Transferase</keyword>
<feature type="transmembrane region" description="Helical" evidence="8">
    <location>
        <begin position="355"/>
        <end position="373"/>
    </location>
</feature>
<dbReference type="EMBL" id="RAYI01000001">
    <property type="protein sequence ID" value="RLT75269.1"/>
    <property type="molecule type" value="Genomic_DNA"/>
</dbReference>
<dbReference type="Proteomes" id="UP000278164">
    <property type="component" value="Unassembled WGS sequence"/>
</dbReference>
<gene>
    <name evidence="10" type="ORF">D7V78_01820</name>
</gene>
<dbReference type="GO" id="GO:0005886">
    <property type="term" value="C:plasma membrane"/>
    <property type="evidence" value="ECO:0007669"/>
    <property type="project" value="UniProtKB-SubCell"/>
</dbReference>
<dbReference type="InterPro" id="IPR038731">
    <property type="entry name" value="RgtA/B/C-like"/>
</dbReference>
<protein>
    <submittedName>
        <fullName evidence="10">Phospholipid carrier-dependent glycosyltransferase</fullName>
    </submittedName>
</protein>
<comment type="subcellular location">
    <subcellularLocation>
        <location evidence="1">Cell membrane</location>
        <topology evidence="1">Multi-pass membrane protein</topology>
    </subcellularLocation>
</comment>
<organism evidence="10 11">
    <name type="scientific">Parabacteroides distasonis</name>
    <dbReference type="NCBI Taxonomy" id="823"/>
    <lineage>
        <taxon>Bacteria</taxon>
        <taxon>Pseudomonadati</taxon>
        <taxon>Bacteroidota</taxon>
        <taxon>Bacteroidia</taxon>
        <taxon>Bacteroidales</taxon>
        <taxon>Tannerellaceae</taxon>
        <taxon>Parabacteroides</taxon>
    </lineage>
</organism>
<dbReference type="OrthoDB" id="8353433at2"/>
<dbReference type="RefSeq" id="WP_121734734.1">
    <property type="nucleotide sequence ID" value="NZ_QXXG01000001.1"/>
</dbReference>
<evidence type="ECO:0000256" key="5">
    <source>
        <dbReference type="ARBA" id="ARBA00022692"/>
    </source>
</evidence>
<feature type="transmembrane region" description="Helical" evidence="8">
    <location>
        <begin position="315"/>
        <end position="334"/>
    </location>
</feature>
<feature type="transmembrane region" description="Helical" evidence="8">
    <location>
        <begin position="84"/>
        <end position="101"/>
    </location>
</feature>
<evidence type="ECO:0000256" key="2">
    <source>
        <dbReference type="ARBA" id="ARBA00022475"/>
    </source>
</evidence>
<keyword evidence="6 8" id="KW-1133">Transmembrane helix</keyword>
<dbReference type="GO" id="GO:0016763">
    <property type="term" value="F:pentosyltransferase activity"/>
    <property type="evidence" value="ECO:0007669"/>
    <property type="project" value="TreeGrafter"/>
</dbReference>
<dbReference type="InterPro" id="IPR050297">
    <property type="entry name" value="LipidA_mod_glycosyltrf_83"/>
</dbReference>
<feature type="transmembrane region" description="Helical" evidence="8">
    <location>
        <begin position="291"/>
        <end position="309"/>
    </location>
</feature>
<feature type="transmembrane region" description="Helical" evidence="8">
    <location>
        <begin position="210"/>
        <end position="230"/>
    </location>
</feature>
<feature type="transmembrane region" description="Helical" evidence="8">
    <location>
        <begin position="379"/>
        <end position="402"/>
    </location>
</feature>
<feature type="transmembrane region" description="Helical" evidence="8">
    <location>
        <begin position="184"/>
        <end position="203"/>
    </location>
</feature>
<dbReference type="GO" id="GO:0009103">
    <property type="term" value="P:lipopolysaccharide biosynthetic process"/>
    <property type="evidence" value="ECO:0007669"/>
    <property type="project" value="UniProtKB-ARBA"/>
</dbReference>